<feature type="signal peptide" evidence="1">
    <location>
        <begin position="1"/>
        <end position="23"/>
    </location>
</feature>
<dbReference type="KEGG" id="pef:A7E78_03125"/>
<evidence type="ECO:0008006" key="4">
    <source>
        <dbReference type="Google" id="ProtNLM"/>
    </source>
</evidence>
<feature type="chain" id="PRO_5012340308" description="Lipoprotein" evidence="1">
    <location>
        <begin position="24"/>
        <end position="203"/>
    </location>
</feature>
<keyword evidence="1" id="KW-0732">Signal</keyword>
<name>A0A1L3GLU7_9BACT</name>
<dbReference type="STRING" id="1842532.A7E78_03125"/>
<accession>A0A1L3GLU7</accession>
<dbReference type="RefSeq" id="WP_072282878.1">
    <property type="nucleotide sequence ID" value="NZ_CP015519.1"/>
</dbReference>
<sequence length="203" mass="22241">MHRNFFLVLVFMLTAVSCSPATRQTPTHHLSIDEHLQLALVLPSPRWQLSEEPPDFLAQKMTDHLRQEVSAFAPDIEVKQLLSLAQKRLAVNEGYVFNKHSGALLMIDFSLRREGKGGPALSELQASASGALLALENEEGVADLESHIGSLAINGGSRAGKMEANYSLDGKPQLFMGSLALGHRIDSTCTIMIHSVTRRIKSK</sequence>
<evidence type="ECO:0000256" key="1">
    <source>
        <dbReference type="SAM" id="SignalP"/>
    </source>
</evidence>
<dbReference type="OrthoDB" id="5401690at2"/>
<dbReference type="EMBL" id="CP015519">
    <property type="protein sequence ID" value="APG26916.1"/>
    <property type="molecule type" value="Genomic_DNA"/>
</dbReference>
<gene>
    <name evidence="2" type="ORF">A7E78_03125</name>
</gene>
<keyword evidence="3" id="KW-1185">Reference proteome</keyword>
<organism evidence="2 3">
    <name type="scientific">Syntrophotalea acetylenivorans</name>
    <dbReference type="NCBI Taxonomy" id="1842532"/>
    <lineage>
        <taxon>Bacteria</taxon>
        <taxon>Pseudomonadati</taxon>
        <taxon>Thermodesulfobacteriota</taxon>
        <taxon>Desulfuromonadia</taxon>
        <taxon>Desulfuromonadales</taxon>
        <taxon>Syntrophotaleaceae</taxon>
        <taxon>Syntrophotalea</taxon>
    </lineage>
</organism>
<reference evidence="2 3" key="1">
    <citation type="journal article" date="2017" name="Genome Announc.">
        <title>Complete Genome Sequences of Two Acetylene-Fermenting Pelobacter acetylenicus Strains.</title>
        <authorList>
            <person name="Sutton J.M."/>
            <person name="Baesman S.M."/>
            <person name="Fierst J.L."/>
            <person name="Poret-Peterson A.T."/>
            <person name="Oremland R.S."/>
            <person name="Dunlap D.S."/>
            <person name="Akob D.M."/>
        </authorList>
    </citation>
    <scope>NUCLEOTIDE SEQUENCE [LARGE SCALE GENOMIC DNA]</scope>
    <source>
        <strain evidence="2 3">SFB93</strain>
    </source>
</reference>
<dbReference type="AlphaFoldDB" id="A0A1L3GLU7"/>
<proteinExistence type="predicted"/>
<dbReference type="Proteomes" id="UP000182517">
    <property type="component" value="Chromosome"/>
</dbReference>
<dbReference type="PROSITE" id="PS51257">
    <property type="entry name" value="PROKAR_LIPOPROTEIN"/>
    <property type="match status" value="1"/>
</dbReference>
<evidence type="ECO:0000313" key="2">
    <source>
        <dbReference type="EMBL" id="APG26916.1"/>
    </source>
</evidence>
<evidence type="ECO:0000313" key="3">
    <source>
        <dbReference type="Proteomes" id="UP000182517"/>
    </source>
</evidence>
<protein>
    <recommendedName>
        <fullName evidence="4">Lipoprotein</fullName>
    </recommendedName>
</protein>